<sequence>MSKEKTKLGVHSEAGKLRKVMVCSPGLAHQRLTPSNCDELLFDDVIWVNQAKRDHFDFVTKMRERGIDVLEMHNLLTETVQNKDALKWILDRKITNDSVGVGLTNELRSWLEGLEPRKLAEFLIGGVTADDVPDSDNAKALKMFRQYLGHSAFLLQPLPNTQFTRDTTCWIYGGVTLNPMYWPARRQETLLTTAIYKFHPQFTNAEYEVWWGDPDVDHGASTLEGGDVMPIGNGIVLIGMGERTSRQAIGQVAQALFAKGAAERVIVAGLPKSRAAMHLDTVFSFCDRDLVTVFPEVVKEIVPFSIRPDSQNASGLSVTHEGKDFISVVGDSLGLKKLRVVETGGNSFAAEREQWDDGNNVVCLEPGVVVGYDRNTYTNTLLRKAGVEVVTISAGELGRGRGGGHCMTCPIIRDPVDY</sequence>
<dbReference type="Gene3D" id="1.10.3930.10">
    <property type="entry name" value="Arginine deiminase"/>
    <property type="match status" value="1"/>
</dbReference>
<feature type="active site" description="Amidino-cysteine intermediate" evidence="8">
    <location>
        <position position="406"/>
    </location>
</feature>
<dbReference type="Proteomes" id="UP000669060">
    <property type="component" value="Unassembled WGS sequence"/>
</dbReference>
<evidence type="ECO:0000256" key="8">
    <source>
        <dbReference type="HAMAP-Rule" id="MF_00242"/>
    </source>
</evidence>
<keyword evidence="6 8" id="KW-0378">Hydrolase</keyword>
<evidence type="ECO:0000313" key="10">
    <source>
        <dbReference type="Proteomes" id="UP000669060"/>
    </source>
</evidence>
<dbReference type="Gene3D" id="3.75.10.10">
    <property type="entry name" value="L-arginine/glycine Amidinotransferase, Chain A"/>
    <property type="match status" value="1"/>
</dbReference>
<dbReference type="EMBL" id="JAELYA010000004">
    <property type="protein sequence ID" value="MBO3276218.1"/>
    <property type="molecule type" value="Genomic_DNA"/>
</dbReference>
<evidence type="ECO:0000313" key="9">
    <source>
        <dbReference type="EMBL" id="MBO3276218.1"/>
    </source>
</evidence>
<evidence type="ECO:0000256" key="1">
    <source>
        <dbReference type="ARBA" id="ARBA00004496"/>
    </source>
</evidence>
<dbReference type="GO" id="GO:0016990">
    <property type="term" value="F:arginine deiminase activity"/>
    <property type="evidence" value="ECO:0007669"/>
    <property type="project" value="UniProtKB-EC"/>
</dbReference>
<evidence type="ECO:0000256" key="5">
    <source>
        <dbReference type="ARBA" id="ARBA00022503"/>
    </source>
</evidence>
<dbReference type="NCBIfam" id="NF002381">
    <property type="entry name" value="PRK01388.1"/>
    <property type="match status" value="1"/>
</dbReference>
<keyword evidence="4 8" id="KW-0963">Cytoplasm</keyword>
<dbReference type="PRINTS" id="PR01466">
    <property type="entry name" value="ARGDEIMINASE"/>
</dbReference>
<dbReference type="RefSeq" id="WP_208314236.1">
    <property type="nucleotide sequence ID" value="NZ_JAELYA010000004.1"/>
</dbReference>
<dbReference type="PIRSF" id="PIRSF006356">
    <property type="entry name" value="Arg_deiminase"/>
    <property type="match status" value="1"/>
</dbReference>
<dbReference type="EC" id="3.5.3.6" evidence="8"/>
<organism evidence="9 10">
    <name type="scientific">Pseudomonas schmalbachii</name>
    <dbReference type="NCBI Taxonomy" id="2816993"/>
    <lineage>
        <taxon>Bacteria</taxon>
        <taxon>Pseudomonadati</taxon>
        <taxon>Pseudomonadota</taxon>
        <taxon>Gammaproteobacteria</taxon>
        <taxon>Pseudomonadales</taxon>
        <taxon>Pseudomonadaceae</taxon>
        <taxon>Pseudomonas</taxon>
    </lineage>
</organism>
<evidence type="ECO:0000256" key="4">
    <source>
        <dbReference type="ARBA" id="ARBA00022490"/>
    </source>
</evidence>
<comment type="catalytic activity">
    <reaction evidence="7 8">
        <text>L-arginine + H2O = L-citrulline + NH4(+)</text>
        <dbReference type="Rhea" id="RHEA:19597"/>
        <dbReference type="ChEBI" id="CHEBI:15377"/>
        <dbReference type="ChEBI" id="CHEBI:28938"/>
        <dbReference type="ChEBI" id="CHEBI:32682"/>
        <dbReference type="ChEBI" id="CHEBI:57743"/>
        <dbReference type="EC" id="3.5.3.6"/>
    </reaction>
</comment>
<dbReference type="PANTHER" id="PTHR47271">
    <property type="entry name" value="ARGININE DEIMINASE"/>
    <property type="match status" value="1"/>
</dbReference>
<dbReference type="PANTHER" id="PTHR47271:SF3">
    <property type="entry name" value="ARGININE DEIMINASE"/>
    <property type="match status" value="1"/>
</dbReference>
<dbReference type="NCBIfam" id="TIGR01078">
    <property type="entry name" value="arcA"/>
    <property type="match status" value="1"/>
</dbReference>
<reference evidence="9 10" key="1">
    <citation type="submission" date="2020-12" db="EMBL/GenBank/DDBJ databases">
        <title>Pseudomonas schmalbachii sp. nov. isolated from millipede gut.</title>
        <authorList>
            <person name="Shelomi M."/>
        </authorList>
    </citation>
    <scope>NUCLEOTIDE SEQUENCE [LARGE SCALE GENOMIC DNA]</scope>
    <source>
        <strain evidence="9 10">Milli4</strain>
    </source>
</reference>
<accession>A0ABS3TS88</accession>
<gene>
    <name evidence="8 9" type="primary">arcA</name>
    <name evidence="9" type="ORF">JFY56_13355</name>
</gene>
<comment type="similarity">
    <text evidence="3 8">Belongs to the arginine deiminase family.</text>
</comment>
<evidence type="ECO:0000256" key="7">
    <source>
        <dbReference type="ARBA" id="ARBA00049429"/>
    </source>
</evidence>
<protein>
    <recommendedName>
        <fullName evidence="8">Arginine deiminase</fullName>
        <shortName evidence="8">ADI</shortName>
        <ecNumber evidence="8">3.5.3.6</ecNumber>
    </recommendedName>
    <alternativeName>
        <fullName evidence="8">Arginine dihydrolase</fullName>
        <shortName evidence="8">AD</shortName>
    </alternativeName>
</protein>
<dbReference type="HAMAP" id="MF_00242">
    <property type="entry name" value="Arg_deiminase"/>
    <property type="match status" value="1"/>
</dbReference>
<dbReference type="SUPFAM" id="SSF55909">
    <property type="entry name" value="Pentein"/>
    <property type="match status" value="1"/>
</dbReference>
<evidence type="ECO:0000256" key="6">
    <source>
        <dbReference type="ARBA" id="ARBA00022801"/>
    </source>
</evidence>
<name>A0ABS3TS88_9PSED</name>
<comment type="caution">
    <text evidence="9">The sequence shown here is derived from an EMBL/GenBank/DDBJ whole genome shotgun (WGS) entry which is preliminary data.</text>
</comment>
<comment type="pathway">
    <text evidence="2 8">Amino-acid degradation; L-arginine degradation via ADI pathway; carbamoyl phosphate from L-arginine: step 1/2.</text>
</comment>
<keyword evidence="10" id="KW-1185">Reference proteome</keyword>
<keyword evidence="5 8" id="KW-0056">Arginine metabolism</keyword>
<proteinExistence type="inferred from homology"/>
<comment type="subcellular location">
    <subcellularLocation>
        <location evidence="1 8">Cytoplasm</location>
    </subcellularLocation>
</comment>
<dbReference type="InterPro" id="IPR003876">
    <property type="entry name" value="Arg_deiminase"/>
</dbReference>
<evidence type="ECO:0000256" key="3">
    <source>
        <dbReference type="ARBA" id="ARBA00010206"/>
    </source>
</evidence>
<dbReference type="Pfam" id="PF02274">
    <property type="entry name" value="ADI"/>
    <property type="match status" value="1"/>
</dbReference>
<evidence type="ECO:0000256" key="2">
    <source>
        <dbReference type="ARBA" id="ARBA00005213"/>
    </source>
</evidence>